<gene>
    <name evidence="1" type="ORF">SAMN04490195_2766</name>
</gene>
<keyword evidence="2" id="KW-1185">Reference proteome</keyword>
<dbReference type="AlphaFoldDB" id="A0A1H1FLA8"/>
<accession>A0A1H1FLA8</accession>
<sequence>MLTNFFTGWALLSIIAVALACCLFHNGLSEDLE</sequence>
<protein>
    <submittedName>
        <fullName evidence="1">Uncharacterized protein</fullName>
    </submittedName>
</protein>
<evidence type="ECO:0000313" key="1">
    <source>
        <dbReference type="EMBL" id="SDR01721.1"/>
    </source>
</evidence>
<name>A0A1H1FLA8_9PSED</name>
<organism evidence="1 2">
    <name type="scientific">Pseudomonas moorei</name>
    <dbReference type="NCBI Taxonomy" id="395599"/>
    <lineage>
        <taxon>Bacteria</taxon>
        <taxon>Pseudomonadati</taxon>
        <taxon>Pseudomonadota</taxon>
        <taxon>Gammaproteobacteria</taxon>
        <taxon>Pseudomonadales</taxon>
        <taxon>Pseudomonadaceae</taxon>
        <taxon>Pseudomonas</taxon>
    </lineage>
</organism>
<reference evidence="2" key="1">
    <citation type="submission" date="2016-10" db="EMBL/GenBank/DDBJ databases">
        <authorList>
            <person name="Varghese N."/>
            <person name="Submissions S."/>
        </authorList>
    </citation>
    <scope>NUCLEOTIDE SEQUENCE [LARGE SCALE GENOMIC DNA]</scope>
    <source>
        <strain evidence="2">BS3775</strain>
    </source>
</reference>
<dbReference type="EMBL" id="FNKJ01000003">
    <property type="protein sequence ID" value="SDR01721.1"/>
    <property type="molecule type" value="Genomic_DNA"/>
</dbReference>
<dbReference type="Proteomes" id="UP000199570">
    <property type="component" value="Unassembled WGS sequence"/>
</dbReference>
<evidence type="ECO:0000313" key="2">
    <source>
        <dbReference type="Proteomes" id="UP000199570"/>
    </source>
</evidence>
<proteinExistence type="predicted"/>